<reference evidence="2" key="1">
    <citation type="journal article" date="2015" name="Nat. Genet.">
        <title>The genome and transcriptome of the zoonotic hookworm Ancylostoma ceylanicum identify infection-specific gene families.</title>
        <authorList>
            <person name="Schwarz E.M."/>
            <person name="Hu Y."/>
            <person name="Antoshechkin I."/>
            <person name="Miller M.M."/>
            <person name="Sternberg P.W."/>
            <person name="Aroian R.V."/>
        </authorList>
    </citation>
    <scope>NUCLEOTIDE SEQUENCE</scope>
    <source>
        <strain evidence="2">HY135</strain>
    </source>
</reference>
<dbReference type="Proteomes" id="UP000024635">
    <property type="component" value="Unassembled WGS sequence"/>
</dbReference>
<proteinExistence type="predicted"/>
<dbReference type="EMBL" id="JARK01000248">
    <property type="protein sequence ID" value="EYC39632.1"/>
    <property type="molecule type" value="Genomic_DNA"/>
</dbReference>
<gene>
    <name evidence="1" type="primary">Acey_s0648.g1108</name>
    <name evidence="1" type="ORF">Y032_0648g1108</name>
</gene>
<dbReference type="AlphaFoldDB" id="A0A016WK40"/>
<protein>
    <submittedName>
        <fullName evidence="1">Uncharacterized protein</fullName>
    </submittedName>
</protein>
<name>A0A016WK40_9BILA</name>
<evidence type="ECO:0000313" key="1">
    <source>
        <dbReference type="EMBL" id="EYC39632.1"/>
    </source>
</evidence>
<keyword evidence="2" id="KW-1185">Reference proteome</keyword>
<sequence>MIGCDVDRLGGLVVSDTLYIGIRTNLYIKHSNPHGNFFQQSGWLTWRQIQTIRIGSGIVYDFTWIVLPLEENDPRKILTAQRKQGPVLPPWNITRTTSLIKCPISLRSTRLF</sequence>
<evidence type="ECO:0000313" key="2">
    <source>
        <dbReference type="Proteomes" id="UP000024635"/>
    </source>
</evidence>
<accession>A0A016WK40</accession>
<comment type="caution">
    <text evidence="1">The sequence shown here is derived from an EMBL/GenBank/DDBJ whole genome shotgun (WGS) entry which is preliminary data.</text>
</comment>
<organism evidence="1 2">
    <name type="scientific">Ancylostoma ceylanicum</name>
    <dbReference type="NCBI Taxonomy" id="53326"/>
    <lineage>
        <taxon>Eukaryota</taxon>
        <taxon>Metazoa</taxon>
        <taxon>Ecdysozoa</taxon>
        <taxon>Nematoda</taxon>
        <taxon>Chromadorea</taxon>
        <taxon>Rhabditida</taxon>
        <taxon>Rhabditina</taxon>
        <taxon>Rhabditomorpha</taxon>
        <taxon>Strongyloidea</taxon>
        <taxon>Ancylostomatidae</taxon>
        <taxon>Ancylostomatinae</taxon>
        <taxon>Ancylostoma</taxon>
    </lineage>
</organism>